<dbReference type="AlphaFoldDB" id="S7NHM0"/>
<dbReference type="eggNOG" id="KOG0620">
    <property type="taxonomic scope" value="Eukaryota"/>
</dbReference>
<organism evidence="2 3">
    <name type="scientific">Myotis brandtii</name>
    <name type="common">Brandt's bat</name>
    <dbReference type="NCBI Taxonomy" id="109478"/>
    <lineage>
        <taxon>Eukaryota</taxon>
        <taxon>Metazoa</taxon>
        <taxon>Chordata</taxon>
        <taxon>Craniata</taxon>
        <taxon>Vertebrata</taxon>
        <taxon>Euteleostomi</taxon>
        <taxon>Mammalia</taxon>
        <taxon>Eutheria</taxon>
        <taxon>Laurasiatheria</taxon>
        <taxon>Chiroptera</taxon>
        <taxon>Yangochiroptera</taxon>
        <taxon>Vespertilionidae</taxon>
        <taxon>Myotis</taxon>
    </lineage>
</organism>
<dbReference type="Proteomes" id="UP000052978">
    <property type="component" value="Unassembled WGS sequence"/>
</dbReference>
<name>S7NHM0_MYOBR</name>
<evidence type="ECO:0000256" key="1">
    <source>
        <dbReference type="SAM" id="MobiDB-lite"/>
    </source>
</evidence>
<dbReference type="EMBL" id="KE164206">
    <property type="protein sequence ID" value="EPQ16055.1"/>
    <property type="molecule type" value="Genomic_DNA"/>
</dbReference>
<reference evidence="2 3" key="1">
    <citation type="journal article" date="2013" name="Nat. Commun.">
        <title>Genome analysis reveals insights into physiology and longevity of the Brandt's bat Myotis brandtii.</title>
        <authorList>
            <person name="Seim I."/>
            <person name="Fang X."/>
            <person name="Xiong Z."/>
            <person name="Lobanov A.V."/>
            <person name="Huang Z."/>
            <person name="Ma S."/>
            <person name="Feng Y."/>
            <person name="Turanov A.A."/>
            <person name="Zhu Y."/>
            <person name="Lenz T.L."/>
            <person name="Gerashchenko M.V."/>
            <person name="Fan D."/>
            <person name="Hee Yim S."/>
            <person name="Yao X."/>
            <person name="Jordan D."/>
            <person name="Xiong Y."/>
            <person name="Ma Y."/>
            <person name="Lyapunov A.N."/>
            <person name="Chen G."/>
            <person name="Kulakova O.I."/>
            <person name="Sun Y."/>
            <person name="Lee S.G."/>
            <person name="Bronson R.T."/>
            <person name="Moskalev A.A."/>
            <person name="Sunyaev S.R."/>
            <person name="Zhang G."/>
            <person name="Krogh A."/>
            <person name="Wang J."/>
            <person name="Gladyshev V.N."/>
        </authorList>
    </citation>
    <scope>NUCLEOTIDE SEQUENCE [LARGE SCALE GENOMIC DNA]</scope>
</reference>
<gene>
    <name evidence="2" type="ORF">D623_10024853</name>
</gene>
<feature type="region of interest" description="Disordered" evidence="1">
    <location>
        <begin position="56"/>
        <end position="86"/>
    </location>
</feature>
<evidence type="ECO:0000313" key="3">
    <source>
        <dbReference type="Proteomes" id="UP000052978"/>
    </source>
</evidence>
<feature type="region of interest" description="Disordered" evidence="1">
    <location>
        <begin position="1"/>
        <end position="27"/>
    </location>
</feature>
<accession>S7NHM0</accession>
<feature type="compositionally biased region" description="Polar residues" evidence="1">
    <location>
        <begin position="76"/>
        <end position="86"/>
    </location>
</feature>
<evidence type="ECO:0000313" key="2">
    <source>
        <dbReference type="EMBL" id="EPQ16055.1"/>
    </source>
</evidence>
<keyword evidence="3" id="KW-1185">Reference proteome</keyword>
<sequence>MQTAACGHRASGDLPPARDSVSEQRQADPVLSTWLTLSPRPPLKARKLLDGVMKLSKSHGGPALPGSHPLCLPALQPQNTFSNTKH</sequence>
<protein>
    <submittedName>
        <fullName evidence="2">Uncharacterized protein</fullName>
    </submittedName>
</protein>
<proteinExistence type="predicted"/>